<dbReference type="KEGG" id="fgg:FSB75_20490"/>
<evidence type="ECO:0000259" key="1">
    <source>
        <dbReference type="Pfam" id="PF14129"/>
    </source>
</evidence>
<accession>A0A5B8UNG3</accession>
<dbReference type="InterPro" id="IPR025381">
    <property type="entry name" value="DUF4296"/>
</dbReference>
<dbReference type="Pfam" id="PF14129">
    <property type="entry name" value="DUF4296"/>
    <property type="match status" value="1"/>
</dbReference>
<reference evidence="2 3" key="1">
    <citation type="journal article" date="2015" name="Int. J. Syst. Evol. Microbiol.">
        <title>Flavisolibacter ginsenosidimutans sp. nov., with ginsenoside-converting activity isolated from soil used for cultivating ginseng.</title>
        <authorList>
            <person name="Zhao Y."/>
            <person name="Liu Q."/>
            <person name="Kang M.S."/>
            <person name="Jin F."/>
            <person name="Yu H."/>
            <person name="Im W.T."/>
        </authorList>
    </citation>
    <scope>NUCLEOTIDE SEQUENCE [LARGE SCALE GENOMIC DNA]</scope>
    <source>
        <strain evidence="2 3">Gsoil 636</strain>
    </source>
</reference>
<dbReference type="OrthoDB" id="672534at2"/>
<gene>
    <name evidence="2" type="ORF">FSB75_20490</name>
</gene>
<sequence>MRFLFLSLFFLFSCSGEVPKGVLPPKKMEAVLYDVIRADEWVDFASLQDSTFRKFSKRTALYDSVFRLHSISKDDYRKSMSFYQGRPDLLKEILGSLKAKSDTALKRLNDTTKHL</sequence>
<dbReference type="EMBL" id="CP042433">
    <property type="protein sequence ID" value="QEC58184.1"/>
    <property type="molecule type" value="Genomic_DNA"/>
</dbReference>
<dbReference type="RefSeq" id="WP_146791279.1">
    <property type="nucleotide sequence ID" value="NZ_BAABIO010000003.1"/>
</dbReference>
<organism evidence="2 3">
    <name type="scientific">Flavisolibacter ginsenosidimutans</name>
    <dbReference type="NCBI Taxonomy" id="661481"/>
    <lineage>
        <taxon>Bacteria</taxon>
        <taxon>Pseudomonadati</taxon>
        <taxon>Bacteroidota</taxon>
        <taxon>Chitinophagia</taxon>
        <taxon>Chitinophagales</taxon>
        <taxon>Chitinophagaceae</taxon>
        <taxon>Flavisolibacter</taxon>
    </lineage>
</organism>
<dbReference type="AlphaFoldDB" id="A0A5B8UNG3"/>
<evidence type="ECO:0000313" key="3">
    <source>
        <dbReference type="Proteomes" id="UP000321204"/>
    </source>
</evidence>
<name>A0A5B8UNG3_9BACT</name>
<keyword evidence="3" id="KW-1185">Reference proteome</keyword>
<evidence type="ECO:0000313" key="2">
    <source>
        <dbReference type="EMBL" id="QEC58184.1"/>
    </source>
</evidence>
<dbReference type="Proteomes" id="UP000321204">
    <property type="component" value="Chromosome"/>
</dbReference>
<protein>
    <submittedName>
        <fullName evidence="2">DUF4296 domain-containing protein</fullName>
    </submittedName>
</protein>
<feature type="domain" description="DUF4296" evidence="1">
    <location>
        <begin position="19"/>
        <end position="100"/>
    </location>
</feature>
<proteinExistence type="predicted"/>